<accession>A0A834KDF7</accession>
<evidence type="ECO:0000313" key="5">
    <source>
        <dbReference type="Proteomes" id="UP000614350"/>
    </source>
</evidence>
<name>A0A834KDF7_VESVU</name>
<dbReference type="AlphaFoldDB" id="A0A834KDF7"/>
<comment type="similarity">
    <text evidence="1 3">Belongs to the short-chain dehydrogenases/reductases (SDR) family.</text>
</comment>
<dbReference type="InterPro" id="IPR036291">
    <property type="entry name" value="NAD(P)-bd_dom_sf"/>
</dbReference>
<evidence type="ECO:0000256" key="3">
    <source>
        <dbReference type="RuleBase" id="RU000363"/>
    </source>
</evidence>
<dbReference type="PRINTS" id="PR00080">
    <property type="entry name" value="SDRFAMILY"/>
</dbReference>
<reference evidence="4" key="1">
    <citation type="journal article" date="2020" name="G3 (Bethesda)">
        <title>High-Quality Assemblies for Three Invasive Social Wasps from the &lt;i&gt;Vespula&lt;/i&gt; Genus.</title>
        <authorList>
            <person name="Harrop T.W.R."/>
            <person name="Guhlin J."/>
            <person name="McLaughlin G.M."/>
            <person name="Permina E."/>
            <person name="Stockwell P."/>
            <person name="Gilligan J."/>
            <person name="Le Lec M.F."/>
            <person name="Gruber M.A.M."/>
            <person name="Quinn O."/>
            <person name="Lovegrove M."/>
            <person name="Duncan E.J."/>
            <person name="Remnant E.J."/>
            <person name="Van Eeckhoven J."/>
            <person name="Graham B."/>
            <person name="Knapp R.A."/>
            <person name="Langford K.W."/>
            <person name="Kronenberg Z."/>
            <person name="Press M.O."/>
            <person name="Eacker S.M."/>
            <person name="Wilson-Rankin E.E."/>
            <person name="Purcell J."/>
            <person name="Lester P.J."/>
            <person name="Dearden P.K."/>
        </authorList>
    </citation>
    <scope>NUCLEOTIDE SEQUENCE</scope>
    <source>
        <strain evidence="4">Marl-1</strain>
    </source>
</reference>
<protein>
    <recommendedName>
        <fullName evidence="6">Farnesol dehydrogenase-like</fullName>
    </recommendedName>
</protein>
<organism evidence="4 5">
    <name type="scientific">Vespula vulgaris</name>
    <name type="common">Yellow jacket</name>
    <name type="synonym">Wasp</name>
    <dbReference type="NCBI Taxonomy" id="7454"/>
    <lineage>
        <taxon>Eukaryota</taxon>
        <taxon>Metazoa</taxon>
        <taxon>Ecdysozoa</taxon>
        <taxon>Arthropoda</taxon>
        <taxon>Hexapoda</taxon>
        <taxon>Insecta</taxon>
        <taxon>Pterygota</taxon>
        <taxon>Neoptera</taxon>
        <taxon>Endopterygota</taxon>
        <taxon>Hymenoptera</taxon>
        <taxon>Apocrita</taxon>
        <taxon>Aculeata</taxon>
        <taxon>Vespoidea</taxon>
        <taxon>Vespidae</taxon>
        <taxon>Vespinae</taxon>
        <taxon>Vespula</taxon>
    </lineage>
</organism>
<dbReference type="Pfam" id="PF00106">
    <property type="entry name" value="adh_short"/>
    <property type="match status" value="1"/>
</dbReference>
<dbReference type="PRINTS" id="PR00081">
    <property type="entry name" value="GDHRDH"/>
</dbReference>
<evidence type="ECO:0000256" key="2">
    <source>
        <dbReference type="ARBA" id="ARBA00023002"/>
    </source>
</evidence>
<dbReference type="PANTHER" id="PTHR43115:SF4">
    <property type="entry name" value="DEHYDROGENASE_REDUCTASE SDR FAMILY MEMBER 11"/>
    <property type="match status" value="1"/>
</dbReference>
<dbReference type="Proteomes" id="UP000614350">
    <property type="component" value="Unassembled WGS sequence"/>
</dbReference>
<keyword evidence="2" id="KW-0560">Oxidoreductase</keyword>
<proteinExistence type="inferred from homology"/>
<evidence type="ECO:0000313" key="4">
    <source>
        <dbReference type="EMBL" id="KAF7404721.1"/>
    </source>
</evidence>
<dbReference type="GO" id="GO:0016491">
    <property type="term" value="F:oxidoreductase activity"/>
    <property type="evidence" value="ECO:0007669"/>
    <property type="project" value="UniProtKB-KW"/>
</dbReference>
<comment type="caution">
    <text evidence="4">The sequence shown here is derived from an EMBL/GenBank/DDBJ whole genome shotgun (WGS) entry which is preliminary data.</text>
</comment>
<dbReference type="PANTHER" id="PTHR43115">
    <property type="entry name" value="DEHYDROGENASE/REDUCTASE SDR FAMILY MEMBER 11"/>
    <property type="match status" value="1"/>
</dbReference>
<sequence length="236" mass="26073">MEWSGLDKVAVVTGATSGIGKAIVELLVSKGLKVVGLAHHIDKLNALAEELKSKPGKLLPLQCDLTNQNEVMKAIEWIEKNVGFVNILINNAALNLDTGFFTGEIEDWEKIFDLNILGLTYITKEILKLMKKKGIDNGCIVNVNDIFGLKVPINSERPASPAYICSKFALTALTECLRLELAQLESNIKVIVSISMLSKLNVYSWYIHVADAILFTLQTPENVLVKDLIITPLREI</sequence>
<gene>
    <name evidence="4" type="ORF">HZH66_003627</name>
</gene>
<dbReference type="InterPro" id="IPR002347">
    <property type="entry name" value="SDR_fam"/>
</dbReference>
<dbReference type="EMBL" id="JACSEA010000003">
    <property type="protein sequence ID" value="KAF7404721.1"/>
    <property type="molecule type" value="Genomic_DNA"/>
</dbReference>
<dbReference type="Gene3D" id="3.40.50.720">
    <property type="entry name" value="NAD(P)-binding Rossmann-like Domain"/>
    <property type="match status" value="1"/>
</dbReference>
<dbReference type="SUPFAM" id="SSF51735">
    <property type="entry name" value="NAD(P)-binding Rossmann-fold domains"/>
    <property type="match status" value="1"/>
</dbReference>
<evidence type="ECO:0008006" key="6">
    <source>
        <dbReference type="Google" id="ProtNLM"/>
    </source>
</evidence>
<keyword evidence="5" id="KW-1185">Reference proteome</keyword>
<evidence type="ECO:0000256" key="1">
    <source>
        <dbReference type="ARBA" id="ARBA00006484"/>
    </source>
</evidence>